<dbReference type="OrthoDB" id="194358at2759"/>
<dbReference type="STRING" id="667725.A0A0L0GAB2"/>
<evidence type="ECO:0000313" key="6">
    <source>
        <dbReference type="Proteomes" id="UP000054560"/>
    </source>
</evidence>
<dbReference type="AlphaFoldDB" id="A0A0L0GAB2"/>
<dbReference type="GO" id="GO:0006508">
    <property type="term" value="P:proteolysis"/>
    <property type="evidence" value="ECO:0007669"/>
    <property type="project" value="InterPro"/>
</dbReference>
<evidence type="ECO:0000259" key="4">
    <source>
        <dbReference type="PROSITE" id="PS50175"/>
    </source>
</evidence>
<dbReference type="EMBL" id="KQ241675">
    <property type="protein sequence ID" value="KNC85972.1"/>
    <property type="molecule type" value="Genomic_DNA"/>
</dbReference>
<evidence type="ECO:0000256" key="3">
    <source>
        <dbReference type="PROSITE-ProRule" id="PRU00023"/>
    </source>
</evidence>
<dbReference type="InterPro" id="IPR002110">
    <property type="entry name" value="Ankyrin_rpt"/>
</dbReference>
<feature type="domain" description="Peptidase A2" evidence="4">
    <location>
        <begin position="75"/>
        <end position="159"/>
    </location>
</feature>
<dbReference type="InterPro" id="IPR036770">
    <property type="entry name" value="Ankyrin_rpt-contain_sf"/>
</dbReference>
<dbReference type="PROSITE" id="PS00018">
    <property type="entry name" value="EF_HAND_1"/>
    <property type="match status" value="1"/>
</dbReference>
<dbReference type="InterPro" id="IPR001995">
    <property type="entry name" value="Peptidase_A2_cat"/>
</dbReference>
<dbReference type="InterPro" id="IPR018247">
    <property type="entry name" value="EF_Hand_1_Ca_BS"/>
</dbReference>
<sequence length="344" mass="38526">MIKIMVDVKVQYHYEPDRGGWHPVGPGGPANPLTTACLYGHVDVVQLLLANGANINPEGYTALFAACKKSHIEVIELLLNNGADDSVLEKVDRSLGFYPYRRLHNFFPIALQTLQSVQENILQREQTKRTSQLTRDAEKLPVLTGFGKSVSENVLDIDVCYKHATKVRHTRRGVIDLLTNCCAVLMELQSAKPAERSAEHFTEAEAILVKFHQLQQQIRTSEDVNEDAIRERNRVRSQAIDLISIALLHRSENPVARIQDRAVEALDTLRTCAPSQDEDSTGALGFEDMRQMCMDACSVSEQFTTALGHMSDIRAECDTSIQHLREQLPFSFCASMSMRTQNSS</sequence>
<organism evidence="5 6">
    <name type="scientific">Sphaeroforma arctica JP610</name>
    <dbReference type="NCBI Taxonomy" id="667725"/>
    <lineage>
        <taxon>Eukaryota</taxon>
        <taxon>Ichthyosporea</taxon>
        <taxon>Ichthyophonida</taxon>
        <taxon>Sphaeroforma</taxon>
    </lineage>
</organism>
<dbReference type="RefSeq" id="XP_014159874.1">
    <property type="nucleotide sequence ID" value="XM_014304399.1"/>
</dbReference>
<keyword evidence="1" id="KW-0677">Repeat</keyword>
<feature type="repeat" description="ANK" evidence="3">
    <location>
        <begin position="28"/>
        <end position="60"/>
    </location>
</feature>
<dbReference type="Pfam" id="PF12796">
    <property type="entry name" value="Ank_2"/>
    <property type="match status" value="1"/>
</dbReference>
<reference evidence="5 6" key="1">
    <citation type="submission" date="2011-02" db="EMBL/GenBank/DDBJ databases">
        <title>The Genome Sequence of Sphaeroforma arctica JP610.</title>
        <authorList>
            <consortium name="The Broad Institute Genome Sequencing Platform"/>
            <person name="Russ C."/>
            <person name="Cuomo C."/>
            <person name="Young S.K."/>
            <person name="Zeng Q."/>
            <person name="Gargeya S."/>
            <person name="Alvarado L."/>
            <person name="Berlin A."/>
            <person name="Chapman S.B."/>
            <person name="Chen Z."/>
            <person name="Freedman E."/>
            <person name="Gellesch M."/>
            <person name="Goldberg J."/>
            <person name="Griggs A."/>
            <person name="Gujja S."/>
            <person name="Heilman E."/>
            <person name="Heiman D."/>
            <person name="Howarth C."/>
            <person name="Mehta T."/>
            <person name="Neiman D."/>
            <person name="Pearson M."/>
            <person name="Roberts A."/>
            <person name="Saif S."/>
            <person name="Shea T."/>
            <person name="Shenoy N."/>
            <person name="Sisk P."/>
            <person name="Stolte C."/>
            <person name="Sykes S."/>
            <person name="White J."/>
            <person name="Yandava C."/>
            <person name="Burger G."/>
            <person name="Gray M.W."/>
            <person name="Holland P.W.H."/>
            <person name="King N."/>
            <person name="Lang F.B.F."/>
            <person name="Roger A.J."/>
            <person name="Ruiz-Trillo I."/>
            <person name="Haas B."/>
            <person name="Nusbaum C."/>
            <person name="Birren B."/>
        </authorList>
    </citation>
    <scope>NUCLEOTIDE SEQUENCE [LARGE SCALE GENOMIC DNA]</scope>
    <source>
        <strain evidence="5 6">JP610</strain>
    </source>
</reference>
<evidence type="ECO:0000256" key="1">
    <source>
        <dbReference type="ARBA" id="ARBA00022737"/>
    </source>
</evidence>
<dbReference type="Proteomes" id="UP000054560">
    <property type="component" value="Unassembled WGS sequence"/>
</dbReference>
<dbReference type="Gene3D" id="1.25.40.20">
    <property type="entry name" value="Ankyrin repeat-containing domain"/>
    <property type="match status" value="1"/>
</dbReference>
<dbReference type="SUPFAM" id="SSF48403">
    <property type="entry name" value="Ankyrin repeat"/>
    <property type="match status" value="1"/>
</dbReference>
<evidence type="ECO:0000256" key="2">
    <source>
        <dbReference type="ARBA" id="ARBA00023043"/>
    </source>
</evidence>
<dbReference type="PROSITE" id="PS50088">
    <property type="entry name" value="ANK_REPEAT"/>
    <property type="match status" value="2"/>
</dbReference>
<keyword evidence="6" id="KW-1185">Reference proteome</keyword>
<protein>
    <recommendedName>
        <fullName evidence="4">Peptidase A2 domain-containing protein</fullName>
    </recommendedName>
</protein>
<dbReference type="GO" id="GO:0085020">
    <property type="term" value="P:protein K6-linked ubiquitination"/>
    <property type="evidence" value="ECO:0007669"/>
    <property type="project" value="TreeGrafter"/>
</dbReference>
<keyword evidence="2 3" id="KW-0040">ANK repeat</keyword>
<dbReference type="PROSITE" id="PS50175">
    <property type="entry name" value="ASP_PROT_RETROV"/>
    <property type="match status" value="1"/>
</dbReference>
<dbReference type="PANTHER" id="PTHR24171:SF8">
    <property type="entry name" value="BRCA1-ASSOCIATED RING DOMAIN PROTEIN 1"/>
    <property type="match status" value="1"/>
</dbReference>
<dbReference type="GeneID" id="25902380"/>
<dbReference type="GO" id="GO:0004190">
    <property type="term" value="F:aspartic-type endopeptidase activity"/>
    <property type="evidence" value="ECO:0007669"/>
    <property type="project" value="InterPro"/>
</dbReference>
<dbReference type="GO" id="GO:0004842">
    <property type="term" value="F:ubiquitin-protein transferase activity"/>
    <property type="evidence" value="ECO:0007669"/>
    <property type="project" value="TreeGrafter"/>
</dbReference>
<feature type="repeat" description="ANK" evidence="3">
    <location>
        <begin position="58"/>
        <end position="90"/>
    </location>
</feature>
<gene>
    <name evidence="5" type="ORF">SARC_01876</name>
</gene>
<name>A0A0L0GAB2_9EUKA</name>
<evidence type="ECO:0000313" key="5">
    <source>
        <dbReference type="EMBL" id="KNC85972.1"/>
    </source>
</evidence>
<dbReference type="PANTHER" id="PTHR24171">
    <property type="entry name" value="ANKYRIN REPEAT DOMAIN-CONTAINING PROTEIN 39-RELATED"/>
    <property type="match status" value="1"/>
</dbReference>
<dbReference type="SMART" id="SM00248">
    <property type="entry name" value="ANK"/>
    <property type="match status" value="2"/>
</dbReference>
<proteinExistence type="predicted"/>
<accession>A0A0L0GAB2</accession>
<dbReference type="PROSITE" id="PS50297">
    <property type="entry name" value="ANK_REP_REGION"/>
    <property type="match status" value="2"/>
</dbReference>